<accession>A0A6G4WX73</accession>
<feature type="compositionally biased region" description="Low complexity" evidence="1">
    <location>
        <begin position="67"/>
        <end position="78"/>
    </location>
</feature>
<feature type="region of interest" description="Disordered" evidence="1">
    <location>
        <begin position="1"/>
        <end position="100"/>
    </location>
</feature>
<sequence length="191" mass="19708">MSFEEEWAQHKAAVAPRQPPAMQLNEAGDGPPAPWGTGGSGNSDLASVPAEKKKAAKCLEEEVLPDTATAGKHAGGATQSVTGSAPAGRVDVVPFGGPGELDKWEVRTGLNTATRQWGKQVNNLLARLKGEMEALRSASTLYLGSDLGTGSRIRSLIPPGAPGSGTTSDTPSLIRDPEAHAPVKPPMAPDN</sequence>
<dbReference type="AlphaFoldDB" id="A0A6G4WX73"/>
<dbReference type="RefSeq" id="WP_165298919.1">
    <property type="nucleotide sequence ID" value="NZ_JAAKZZ010000103.1"/>
</dbReference>
<evidence type="ECO:0000256" key="1">
    <source>
        <dbReference type="SAM" id="MobiDB-lite"/>
    </source>
</evidence>
<organism evidence="2 3">
    <name type="scientific">Streptomyces boncukensis</name>
    <dbReference type="NCBI Taxonomy" id="2711219"/>
    <lineage>
        <taxon>Bacteria</taxon>
        <taxon>Bacillati</taxon>
        <taxon>Actinomycetota</taxon>
        <taxon>Actinomycetes</taxon>
        <taxon>Kitasatosporales</taxon>
        <taxon>Streptomycetaceae</taxon>
        <taxon>Streptomyces</taxon>
    </lineage>
</organism>
<feature type="compositionally biased region" description="Basic and acidic residues" evidence="1">
    <location>
        <begin position="50"/>
        <end position="60"/>
    </location>
</feature>
<feature type="region of interest" description="Disordered" evidence="1">
    <location>
        <begin position="144"/>
        <end position="191"/>
    </location>
</feature>
<gene>
    <name evidence="2" type="ORF">G5C65_12870</name>
</gene>
<protein>
    <submittedName>
        <fullName evidence="2">Uncharacterized protein</fullName>
    </submittedName>
</protein>
<dbReference type="EMBL" id="JAAKZZ010000103">
    <property type="protein sequence ID" value="NGO69230.1"/>
    <property type="molecule type" value="Genomic_DNA"/>
</dbReference>
<comment type="caution">
    <text evidence="2">The sequence shown here is derived from an EMBL/GenBank/DDBJ whole genome shotgun (WGS) entry which is preliminary data.</text>
</comment>
<keyword evidence="3" id="KW-1185">Reference proteome</keyword>
<proteinExistence type="predicted"/>
<reference evidence="2 3" key="1">
    <citation type="submission" date="2020-02" db="EMBL/GenBank/DDBJ databases">
        <title>Whole-genome analyses of novel actinobacteria.</title>
        <authorList>
            <person name="Sahin N."/>
            <person name="Tatar D."/>
        </authorList>
    </citation>
    <scope>NUCLEOTIDE SEQUENCE [LARGE SCALE GENOMIC DNA]</scope>
    <source>
        <strain evidence="2 3">SB3404</strain>
    </source>
</reference>
<dbReference type="Proteomes" id="UP000477722">
    <property type="component" value="Unassembled WGS sequence"/>
</dbReference>
<evidence type="ECO:0000313" key="3">
    <source>
        <dbReference type="Proteomes" id="UP000477722"/>
    </source>
</evidence>
<name>A0A6G4WX73_9ACTN</name>
<evidence type="ECO:0000313" key="2">
    <source>
        <dbReference type="EMBL" id="NGO69230.1"/>
    </source>
</evidence>